<gene>
    <name evidence="3" type="primary">LOC106058303</name>
</gene>
<evidence type="ECO:0000256" key="1">
    <source>
        <dbReference type="SAM" id="SignalP"/>
    </source>
</evidence>
<sequence length="119" mass="13259">MENLISRLNSNMINSLILLAFGLMVSSVLCDVTVIRPLPLRARGVYAGRYGGPAYIGGDWDDNGYVLAGDHGIRGLSVLPPYYGDGYDGYDDGYGRYIGERGGVFRRYERRLVQRVGRY</sequence>
<accession>A0A9W2YIK2</accession>
<feature type="signal peptide" evidence="1">
    <location>
        <begin position="1"/>
        <end position="30"/>
    </location>
</feature>
<dbReference type="GeneID" id="106058303"/>
<name>A0A9W2YIK2_BIOGL</name>
<protein>
    <submittedName>
        <fullName evidence="3">Uncharacterized protein LOC106058303 isoform X1</fullName>
    </submittedName>
</protein>
<dbReference type="Proteomes" id="UP001165740">
    <property type="component" value="Chromosome 1"/>
</dbReference>
<keyword evidence="2" id="KW-1185">Reference proteome</keyword>
<reference evidence="3" key="1">
    <citation type="submission" date="2025-08" db="UniProtKB">
        <authorList>
            <consortium name="RefSeq"/>
        </authorList>
    </citation>
    <scope>IDENTIFICATION</scope>
</reference>
<organism evidence="2 3">
    <name type="scientific">Biomphalaria glabrata</name>
    <name type="common">Bloodfluke planorb</name>
    <name type="synonym">Freshwater snail</name>
    <dbReference type="NCBI Taxonomy" id="6526"/>
    <lineage>
        <taxon>Eukaryota</taxon>
        <taxon>Metazoa</taxon>
        <taxon>Spiralia</taxon>
        <taxon>Lophotrochozoa</taxon>
        <taxon>Mollusca</taxon>
        <taxon>Gastropoda</taxon>
        <taxon>Heterobranchia</taxon>
        <taxon>Euthyneura</taxon>
        <taxon>Panpulmonata</taxon>
        <taxon>Hygrophila</taxon>
        <taxon>Lymnaeoidea</taxon>
        <taxon>Planorbidae</taxon>
        <taxon>Biomphalaria</taxon>
    </lineage>
</organism>
<proteinExistence type="predicted"/>
<dbReference type="AlphaFoldDB" id="A0A9W2YIK2"/>
<keyword evidence="1" id="KW-0732">Signal</keyword>
<evidence type="ECO:0000313" key="3">
    <source>
        <dbReference type="RefSeq" id="XP_055862567.1"/>
    </source>
</evidence>
<feature type="chain" id="PRO_5040879364" evidence="1">
    <location>
        <begin position="31"/>
        <end position="119"/>
    </location>
</feature>
<evidence type="ECO:0000313" key="2">
    <source>
        <dbReference type="Proteomes" id="UP001165740"/>
    </source>
</evidence>
<dbReference type="RefSeq" id="XP_055862567.1">
    <property type="nucleotide sequence ID" value="XM_056006592.1"/>
</dbReference>